<gene>
    <name evidence="1" type="ORF">PMEA_00020632</name>
</gene>
<dbReference type="EMBL" id="CALNXJ010000038">
    <property type="protein sequence ID" value="CAH3143605.1"/>
    <property type="molecule type" value="Genomic_DNA"/>
</dbReference>
<evidence type="ECO:0000313" key="2">
    <source>
        <dbReference type="Proteomes" id="UP001159428"/>
    </source>
</evidence>
<organism evidence="1 2">
    <name type="scientific">Pocillopora meandrina</name>
    <dbReference type="NCBI Taxonomy" id="46732"/>
    <lineage>
        <taxon>Eukaryota</taxon>
        <taxon>Metazoa</taxon>
        <taxon>Cnidaria</taxon>
        <taxon>Anthozoa</taxon>
        <taxon>Hexacorallia</taxon>
        <taxon>Scleractinia</taxon>
        <taxon>Astrocoeniina</taxon>
        <taxon>Pocilloporidae</taxon>
        <taxon>Pocillopora</taxon>
    </lineage>
</organism>
<name>A0AAU9XCE1_9CNID</name>
<accession>A0AAU9XCE1</accession>
<dbReference type="Proteomes" id="UP001159428">
    <property type="component" value="Unassembled WGS sequence"/>
</dbReference>
<proteinExistence type="predicted"/>
<sequence length="152" mass="17443">MPKSSREGCIVERMVIQRNLNPKGANRMQQVQHKKISIIFQISFDLANSNFIYKENVYLKSRINEMLQCLAKCAYATDNDTFISMLYNKDGYKPTKLHINLNMANNANYQCPSFGPNFGGDNDIHIKSNAISMEEFYTGCGNTYRYDTLQVT</sequence>
<dbReference type="AlphaFoldDB" id="A0AAU9XCE1"/>
<keyword evidence="2" id="KW-1185">Reference proteome</keyword>
<comment type="caution">
    <text evidence="1">The sequence shown here is derived from an EMBL/GenBank/DDBJ whole genome shotgun (WGS) entry which is preliminary data.</text>
</comment>
<reference evidence="1 2" key="1">
    <citation type="submission" date="2022-05" db="EMBL/GenBank/DDBJ databases">
        <authorList>
            <consortium name="Genoscope - CEA"/>
            <person name="William W."/>
        </authorList>
    </citation>
    <scope>NUCLEOTIDE SEQUENCE [LARGE SCALE GENOMIC DNA]</scope>
</reference>
<protein>
    <submittedName>
        <fullName evidence="1">Uncharacterized protein</fullName>
    </submittedName>
</protein>
<evidence type="ECO:0000313" key="1">
    <source>
        <dbReference type="EMBL" id="CAH3143605.1"/>
    </source>
</evidence>